<dbReference type="InterPro" id="IPR036116">
    <property type="entry name" value="FN3_sf"/>
</dbReference>
<proteinExistence type="predicted"/>
<accession>Q4RFM0</accession>
<evidence type="ECO:0000259" key="2">
    <source>
        <dbReference type="Pfam" id="PF09294"/>
    </source>
</evidence>
<dbReference type="KEGG" id="tng:GSTEN00035260G001"/>
<dbReference type="Gene3D" id="2.60.40.10">
    <property type="entry name" value="Immunoglobulins"/>
    <property type="match status" value="1"/>
</dbReference>
<dbReference type="OrthoDB" id="8584840at2759"/>
<keyword evidence="1" id="KW-0732">Signal</keyword>
<reference evidence="3" key="2">
    <citation type="submission" date="2004-02" db="EMBL/GenBank/DDBJ databases">
        <authorList>
            <consortium name="Genoscope"/>
            <consortium name="Whitehead Institute Centre for Genome Research"/>
        </authorList>
    </citation>
    <scope>NUCLEOTIDE SEQUENCE</scope>
</reference>
<dbReference type="SUPFAM" id="SSF49265">
    <property type="entry name" value="Fibronectin type III"/>
    <property type="match status" value="1"/>
</dbReference>
<sequence length="191" mass="21400">METAGAPTGRLGLCVLFALLVRARTCDLSQAFSNFELYNMIRLGVHLSPSSTVWIQPRKFDYTDFTFSPPSVSVSLREERLLVKVQFPCAVSRRCSLEQCCPISELIHPWTTVTVCSTISDSHCQSRTVWTQEVVTYVDFSSLAPGQKYCVRANFSYPTFSMAASAKSSPQCVETVSRWGKKAKQPYFKPS</sequence>
<dbReference type="EMBL" id="CAAE01015114">
    <property type="protein sequence ID" value="CAG12812.1"/>
    <property type="molecule type" value="Genomic_DNA"/>
</dbReference>
<evidence type="ECO:0000313" key="3">
    <source>
        <dbReference type="EMBL" id="CAG12812.1"/>
    </source>
</evidence>
<gene>
    <name evidence="3" type="ORF">GSTENG00035260001</name>
</gene>
<dbReference type="AlphaFoldDB" id="Q4RFM0"/>
<feature type="chain" id="PRO_5004242334" evidence="1">
    <location>
        <begin position="24"/>
        <end position="191"/>
    </location>
</feature>
<protein>
    <submittedName>
        <fullName evidence="3">(spotted green pufferfish) hypothetical protein</fullName>
    </submittedName>
</protein>
<dbReference type="InterPro" id="IPR013783">
    <property type="entry name" value="Ig-like_fold"/>
</dbReference>
<organism evidence="3">
    <name type="scientific">Tetraodon nigroviridis</name>
    <name type="common">Spotted green pufferfish</name>
    <name type="synonym">Chelonodon nigroviridis</name>
    <dbReference type="NCBI Taxonomy" id="99883"/>
    <lineage>
        <taxon>Eukaryota</taxon>
        <taxon>Metazoa</taxon>
        <taxon>Chordata</taxon>
        <taxon>Craniata</taxon>
        <taxon>Vertebrata</taxon>
        <taxon>Euteleostomi</taxon>
        <taxon>Actinopterygii</taxon>
        <taxon>Neopterygii</taxon>
        <taxon>Teleostei</taxon>
        <taxon>Neoteleostei</taxon>
        <taxon>Acanthomorphata</taxon>
        <taxon>Eupercaria</taxon>
        <taxon>Tetraodontiformes</taxon>
        <taxon>Tetradontoidea</taxon>
        <taxon>Tetraodontidae</taxon>
        <taxon>Tetraodon</taxon>
    </lineage>
</organism>
<evidence type="ECO:0000256" key="1">
    <source>
        <dbReference type="SAM" id="SignalP"/>
    </source>
</evidence>
<reference evidence="3" key="1">
    <citation type="journal article" date="2004" name="Nature">
        <title>Genome duplication in the teleost fish Tetraodon nigroviridis reveals the early vertebrate proto-karyotype.</title>
        <authorList>
            <person name="Jaillon O."/>
            <person name="Aury J.-M."/>
            <person name="Brunet F."/>
            <person name="Petit J.-L."/>
            <person name="Stange-Thomann N."/>
            <person name="Mauceli E."/>
            <person name="Bouneau L."/>
            <person name="Fischer C."/>
            <person name="Ozouf-Costaz C."/>
            <person name="Bernot A."/>
            <person name="Nicaud S."/>
            <person name="Jaffe D."/>
            <person name="Fisher S."/>
            <person name="Lutfalla G."/>
            <person name="Dossat C."/>
            <person name="Segurens B."/>
            <person name="Dasilva C."/>
            <person name="Salanoubat M."/>
            <person name="Levy M."/>
            <person name="Boudet N."/>
            <person name="Castellano S."/>
            <person name="Anthouard V."/>
            <person name="Jubin C."/>
            <person name="Castelli V."/>
            <person name="Katinka M."/>
            <person name="Vacherie B."/>
            <person name="Biemont C."/>
            <person name="Skalli Z."/>
            <person name="Cattolico L."/>
            <person name="Poulain J."/>
            <person name="De Berardinis V."/>
            <person name="Cruaud C."/>
            <person name="Duprat S."/>
            <person name="Brottier P."/>
            <person name="Coutanceau J.-P."/>
            <person name="Gouzy J."/>
            <person name="Parra G."/>
            <person name="Lardier G."/>
            <person name="Chapple C."/>
            <person name="McKernan K.J."/>
            <person name="McEwan P."/>
            <person name="Bosak S."/>
            <person name="Kellis M."/>
            <person name="Volff J.-N."/>
            <person name="Guigo R."/>
            <person name="Zody M.C."/>
            <person name="Mesirov J."/>
            <person name="Lindblad-Toh K."/>
            <person name="Birren B."/>
            <person name="Nusbaum C."/>
            <person name="Kahn D."/>
            <person name="Robinson-Rechavi M."/>
            <person name="Laudet V."/>
            <person name="Schachter V."/>
            <person name="Quetier F."/>
            <person name="Saurin W."/>
            <person name="Scarpelli C."/>
            <person name="Wincker P."/>
            <person name="Lander E.S."/>
            <person name="Weissenbach J."/>
            <person name="Roest Crollius H."/>
        </authorList>
    </citation>
    <scope>NUCLEOTIDE SEQUENCE [LARGE SCALE GENOMIC DNA]</scope>
</reference>
<feature type="domain" description="Interferon/interleukin receptor" evidence="2">
    <location>
        <begin position="67"/>
        <end position="175"/>
    </location>
</feature>
<dbReference type="InterPro" id="IPR015373">
    <property type="entry name" value="Interferon/interleukin_rcp_dom"/>
</dbReference>
<dbReference type="Pfam" id="PF09294">
    <property type="entry name" value="Interfer-bind"/>
    <property type="match status" value="1"/>
</dbReference>
<feature type="signal peptide" evidence="1">
    <location>
        <begin position="1"/>
        <end position="23"/>
    </location>
</feature>
<comment type="caution">
    <text evidence="3">The sequence shown here is derived from an EMBL/GenBank/DDBJ whole genome shotgun (WGS) entry which is preliminary data.</text>
</comment>
<name>Q4RFM0_TETNG</name>